<dbReference type="EMBL" id="DXGA01000201">
    <property type="protein sequence ID" value="HIW94718.1"/>
    <property type="molecule type" value="Genomic_DNA"/>
</dbReference>
<dbReference type="Gene3D" id="2.60.120.260">
    <property type="entry name" value="Galactose-binding domain-like"/>
    <property type="match status" value="1"/>
</dbReference>
<evidence type="ECO:0000256" key="2">
    <source>
        <dbReference type="ARBA" id="ARBA00007401"/>
    </source>
</evidence>
<dbReference type="Pfam" id="PF02837">
    <property type="entry name" value="Glyco_hydro_2_N"/>
    <property type="match status" value="1"/>
</dbReference>
<evidence type="ECO:0000313" key="13">
    <source>
        <dbReference type="EMBL" id="HIW94718.1"/>
    </source>
</evidence>
<dbReference type="PANTHER" id="PTHR46323:SF2">
    <property type="entry name" value="BETA-GALACTOSIDASE"/>
    <property type="match status" value="1"/>
</dbReference>
<gene>
    <name evidence="13" type="ORF">H9868_09320</name>
</gene>
<dbReference type="PROSITE" id="PS51272">
    <property type="entry name" value="SLH"/>
    <property type="match status" value="2"/>
</dbReference>
<dbReference type="InterPro" id="IPR013320">
    <property type="entry name" value="ConA-like_dom_sf"/>
</dbReference>
<organism evidence="13 14">
    <name type="scientific">Candidatus Flavonifractor merdipullorum</name>
    <dbReference type="NCBI Taxonomy" id="2838590"/>
    <lineage>
        <taxon>Bacteria</taxon>
        <taxon>Bacillati</taxon>
        <taxon>Bacillota</taxon>
        <taxon>Clostridia</taxon>
        <taxon>Eubacteriales</taxon>
        <taxon>Oscillospiraceae</taxon>
        <taxon>Flavonifractor</taxon>
    </lineage>
</organism>
<dbReference type="GO" id="GO:0004565">
    <property type="term" value="F:beta-galactosidase activity"/>
    <property type="evidence" value="ECO:0007669"/>
    <property type="project" value="UniProtKB-EC"/>
</dbReference>
<comment type="caution">
    <text evidence="13">The sequence shown here is derived from an EMBL/GenBank/DDBJ whole genome shotgun (WGS) entry which is preliminary data.</text>
</comment>
<dbReference type="InterPro" id="IPR006101">
    <property type="entry name" value="Glyco_hydro_2"/>
</dbReference>
<dbReference type="FunFam" id="2.60.40.10:FF:000680">
    <property type="entry name" value="Beta-galactosidase"/>
    <property type="match status" value="1"/>
</dbReference>
<evidence type="ECO:0000256" key="3">
    <source>
        <dbReference type="ARBA" id="ARBA00012756"/>
    </source>
</evidence>
<reference evidence="13" key="1">
    <citation type="journal article" date="2021" name="PeerJ">
        <title>Extensive microbial diversity within the chicken gut microbiome revealed by metagenomics and culture.</title>
        <authorList>
            <person name="Gilroy R."/>
            <person name="Ravi A."/>
            <person name="Getino M."/>
            <person name="Pursley I."/>
            <person name="Horton D.L."/>
            <person name="Alikhan N.F."/>
            <person name="Baker D."/>
            <person name="Gharbi K."/>
            <person name="Hall N."/>
            <person name="Watson M."/>
            <person name="Adriaenssens E.M."/>
            <person name="Foster-Nyarko E."/>
            <person name="Jarju S."/>
            <person name="Secka A."/>
            <person name="Antonio M."/>
            <person name="Oren A."/>
            <person name="Chaudhuri R.R."/>
            <person name="La Ragione R."/>
            <person name="Hildebrand F."/>
            <person name="Pallen M.J."/>
        </authorList>
    </citation>
    <scope>NUCLEOTIDE SEQUENCE</scope>
    <source>
        <strain evidence="13">ChiGjej6B6-1540</strain>
    </source>
</reference>
<keyword evidence="6 10" id="KW-0378">Hydrolase</keyword>
<dbReference type="Pfam" id="PF13385">
    <property type="entry name" value="Laminin_G_3"/>
    <property type="match status" value="1"/>
</dbReference>
<dbReference type="PANTHER" id="PTHR46323">
    <property type="entry name" value="BETA-GALACTOSIDASE"/>
    <property type="match status" value="1"/>
</dbReference>
<dbReference type="Pfam" id="PF02836">
    <property type="entry name" value="Glyco_hydro_2_C"/>
    <property type="match status" value="2"/>
</dbReference>
<dbReference type="InterPro" id="IPR017853">
    <property type="entry name" value="GH"/>
</dbReference>
<feature type="domain" description="SLH" evidence="12">
    <location>
        <begin position="1452"/>
        <end position="1508"/>
    </location>
</feature>
<dbReference type="Proteomes" id="UP000824192">
    <property type="component" value="Unassembled WGS sequence"/>
</dbReference>
<dbReference type="Pfam" id="PF00395">
    <property type="entry name" value="SLH"/>
    <property type="match status" value="2"/>
</dbReference>
<dbReference type="InterPro" id="IPR004199">
    <property type="entry name" value="B-gal_small/dom_5"/>
</dbReference>
<dbReference type="Pfam" id="PF02929">
    <property type="entry name" value="Bgal_small_N"/>
    <property type="match status" value="1"/>
</dbReference>
<evidence type="ECO:0000256" key="6">
    <source>
        <dbReference type="ARBA" id="ARBA00022801"/>
    </source>
</evidence>
<dbReference type="SMART" id="SM00560">
    <property type="entry name" value="LamGL"/>
    <property type="match status" value="1"/>
</dbReference>
<evidence type="ECO:0000256" key="10">
    <source>
        <dbReference type="RuleBase" id="RU361154"/>
    </source>
</evidence>
<dbReference type="GO" id="GO:0030246">
    <property type="term" value="F:carbohydrate binding"/>
    <property type="evidence" value="ECO:0007669"/>
    <property type="project" value="InterPro"/>
</dbReference>
<dbReference type="InterPro" id="IPR032312">
    <property type="entry name" value="LacZ_4"/>
</dbReference>
<evidence type="ECO:0000259" key="12">
    <source>
        <dbReference type="PROSITE" id="PS51272"/>
    </source>
</evidence>
<dbReference type="Pfam" id="PF00703">
    <property type="entry name" value="Glyco_hydro_2"/>
    <property type="match status" value="1"/>
</dbReference>
<dbReference type="InterPro" id="IPR014718">
    <property type="entry name" value="GH-type_carb-bd"/>
</dbReference>
<dbReference type="PROSITE" id="PS51257">
    <property type="entry name" value="PROKAR_LIPOPROTEIN"/>
    <property type="match status" value="1"/>
</dbReference>
<comment type="catalytic activity">
    <reaction evidence="1 10">
        <text>Hydrolysis of terminal non-reducing beta-D-galactose residues in beta-D-galactosides.</text>
        <dbReference type="EC" id="3.2.1.23"/>
    </reaction>
</comment>
<sequence>MSKERHALPRRLLAATLSISMLGGCFVTTALADGDGSSQTVTDLAAPADPNGSKFAGEEWYDQRGVFQVNREDAHTSFSSFATVEDARVRDDAKIVNQQSLNGPWKFLYVETPHERNNEFYKADYNVNGWDTIQVPSNWQTEGYDYPKYTDTRLPWEGVEVPPVGVSPTVYNPVGHYRRTFTTPKDWDGKEVFVSFQGVESAFYLWVNGEYVGYSEDSYTASEFDISKYLKPAGQENSISLQVYRWSDGSYLEDQDMIRLSGIFRDVFLYAKDTDAAIFDFNYTTDLDETYTDADLFVETTLRSYGETAPTGYTVDAILFDAAGKEVVKETLPVTFTDGEAHVTHTFQVTNPAKWSAEHPNLYQLVFALKDETGAVVETAGCNAGFREIEIINKGTNKAQFTVNGQPIVLKGVNRHETEPEHGRSISEESMIEDIKLMKQHNINAVRNSHYPNQARWYELCDEYGLYMIDEANIESHGLNDYIPQSDELWIEACKDRMTSTIERSKVHPCILMWSLGNESYNGDTWAELGKLCKELDSTRLVHYEGHRDIPEVDVWSRMYRRITSLGIDDKTKNPIEWYGVYGEKPAMQCEYAHAMGNGVGNLQDYWNVYDRYDNWQGAFIWDWVDQTIQQEVPDDYLLDNEGKDITVTLEGELKSGGHSGKAMDGYAVCYNDPALVFSGKQAFTLEAWVKPDDSVQTMPIIMKGNDSWMCTESYGLKRQLMYDDATREVVSDKLEFYIYNTQWDDDNGVYTKVVASVDTPADWANNWHHVAGTFDGSTLRLFLDGKEVATATDSHGVAFGGNAVGIGADVAFDAQNPNVPNTFSGLIDEVRIYNRALTGDELNDTKRTPDENTVVWLDFDSTTKQSYDQDTYFSFGGDWAPLPEGAPNNKNFCANGLVSADRTVQPELMEVKKVYQNVKITAPDVLNGKVTLENKYFFTNLNEFNATWTLVEDGNPIQSGSFTADQLNVAPQATKTVQIPMQTVATKPGAEYFLNISFTLKADTSWAEAGHEVAMEQFQVPFETAAPAQVDLSKEAPLTVEDTDTLTTVTGDDFVLTFNKQTGTIGSFQYQGTELIESGPIPNFWRAPTDSDWGYYSPLQLSTWRYAGAQRSVVNVTVDEVDANTVTFTVTSTLPTENTSDYKQVYTVFSTGDVRVTSTLTPGEDLPMIPEVGNMLTIPKEFDNVTWYGKGPDENYIDRQTGYQVGVYQKNVDDFFVDYIKPQETGNRTDVRWVSLTNDDGVGLLAKAEGNTMEFNALRYTPEQLSNTLHSYMLPEDQDITLRLNQVQMGLGGDNSWGAMPLTKYQIPANQTYEYTYTLKPISTKDPDEMMADYRTVLPGAKQAVSFDDVALNHWASDSIRYVAEKGLFTGTSDTTFAPSATSTRAMLMTVLARMNGADTTGSNPWYAKGMEWAKTNGVSDGTNPNGLITREQLAVMLYRDAGSPEVDELKLIFTDADKVSSWATDAVTWAVVNGILSGKGNNTLDPQGSASRAEVAQMLYNYSFVR</sequence>
<evidence type="ECO:0000256" key="9">
    <source>
        <dbReference type="ARBA" id="ARBA00032230"/>
    </source>
</evidence>
<comment type="similarity">
    <text evidence="2 10">Belongs to the glycosyl hydrolase 2 family.</text>
</comment>
<evidence type="ECO:0000256" key="11">
    <source>
        <dbReference type="SAM" id="SignalP"/>
    </source>
</evidence>
<dbReference type="PRINTS" id="PR00132">
    <property type="entry name" value="GLHYDRLASE2"/>
</dbReference>
<keyword evidence="7" id="KW-1015">Disulfide bond</keyword>
<dbReference type="GO" id="GO:0009341">
    <property type="term" value="C:beta-galactosidase complex"/>
    <property type="evidence" value="ECO:0007669"/>
    <property type="project" value="InterPro"/>
</dbReference>
<dbReference type="EC" id="3.2.1.23" evidence="3 10"/>
<protein>
    <recommendedName>
        <fullName evidence="3 10">Beta-galactosidase</fullName>
        <ecNumber evidence="3 10">3.2.1.23</ecNumber>
    </recommendedName>
    <alternativeName>
        <fullName evidence="9 10">Lactase</fullName>
    </alternativeName>
</protein>
<name>A0A9D1RWU5_9FIRM</name>
<dbReference type="GO" id="GO:0005990">
    <property type="term" value="P:lactose catabolic process"/>
    <property type="evidence" value="ECO:0007669"/>
    <property type="project" value="TreeGrafter"/>
</dbReference>
<feature type="domain" description="SLH" evidence="12">
    <location>
        <begin position="1344"/>
        <end position="1407"/>
    </location>
</feature>
<dbReference type="SUPFAM" id="SSF49899">
    <property type="entry name" value="Concanavalin A-like lectins/glucanases"/>
    <property type="match status" value="1"/>
</dbReference>
<feature type="chain" id="PRO_5038993873" description="Beta-galactosidase" evidence="11">
    <location>
        <begin position="33"/>
        <end position="1508"/>
    </location>
</feature>
<dbReference type="SUPFAM" id="SSF49303">
    <property type="entry name" value="beta-Galactosidase/glucuronidase domain"/>
    <property type="match status" value="2"/>
</dbReference>
<dbReference type="Gene3D" id="2.60.40.10">
    <property type="entry name" value="Immunoglobulins"/>
    <property type="match status" value="2"/>
</dbReference>
<proteinExistence type="inferred from homology"/>
<dbReference type="InterPro" id="IPR006103">
    <property type="entry name" value="Glyco_hydro_2_cat"/>
</dbReference>
<evidence type="ECO:0000256" key="4">
    <source>
        <dbReference type="ARBA" id="ARBA00022729"/>
    </source>
</evidence>
<dbReference type="InterPro" id="IPR001119">
    <property type="entry name" value="SLH_dom"/>
</dbReference>
<feature type="signal peptide" evidence="11">
    <location>
        <begin position="1"/>
        <end position="32"/>
    </location>
</feature>
<dbReference type="InterPro" id="IPR006104">
    <property type="entry name" value="Glyco_hydro_2_N"/>
</dbReference>
<dbReference type="InterPro" id="IPR050347">
    <property type="entry name" value="Bact_Beta-galactosidase"/>
</dbReference>
<keyword evidence="4 11" id="KW-0732">Signal</keyword>
<dbReference type="PROSITE" id="PS00719">
    <property type="entry name" value="GLYCOSYL_HYDROL_F2_1"/>
    <property type="match status" value="1"/>
</dbReference>
<reference evidence="13" key="2">
    <citation type="submission" date="2021-04" db="EMBL/GenBank/DDBJ databases">
        <authorList>
            <person name="Gilroy R."/>
        </authorList>
    </citation>
    <scope>NUCLEOTIDE SEQUENCE</scope>
    <source>
        <strain evidence="13">ChiGjej6B6-1540</strain>
    </source>
</reference>
<dbReference type="InterPro" id="IPR023230">
    <property type="entry name" value="Glyco_hydro_2_CS"/>
</dbReference>
<dbReference type="InterPro" id="IPR011013">
    <property type="entry name" value="Gal_mutarotase_sf_dom"/>
</dbReference>
<evidence type="ECO:0000313" key="14">
    <source>
        <dbReference type="Proteomes" id="UP000824192"/>
    </source>
</evidence>
<dbReference type="SMART" id="SM01038">
    <property type="entry name" value="Bgal_small_N"/>
    <property type="match status" value="1"/>
</dbReference>
<dbReference type="SUPFAM" id="SSF51445">
    <property type="entry name" value="(Trans)glycosidases"/>
    <property type="match status" value="1"/>
</dbReference>
<dbReference type="InterPro" id="IPR036156">
    <property type="entry name" value="Beta-gal/glucu_dom_sf"/>
</dbReference>
<evidence type="ECO:0000256" key="8">
    <source>
        <dbReference type="ARBA" id="ARBA00023295"/>
    </source>
</evidence>
<dbReference type="InterPro" id="IPR008979">
    <property type="entry name" value="Galactose-bd-like_sf"/>
</dbReference>
<keyword evidence="8 10" id="KW-0326">Glycosidase</keyword>
<dbReference type="Gene3D" id="2.70.98.10">
    <property type="match status" value="1"/>
</dbReference>
<evidence type="ECO:0000256" key="5">
    <source>
        <dbReference type="ARBA" id="ARBA00022737"/>
    </source>
</evidence>
<dbReference type="Pfam" id="PF16353">
    <property type="entry name" value="LacZ_4"/>
    <property type="match status" value="1"/>
</dbReference>
<keyword evidence="5" id="KW-0677">Repeat</keyword>
<evidence type="ECO:0000256" key="7">
    <source>
        <dbReference type="ARBA" id="ARBA00023157"/>
    </source>
</evidence>
<accession>A0A9D1RWU5</accession>
<dbReference type="Gene3D" id="2.60.120.200">
    <property type="match status" value="1"/>
</dbReference>
<dbReference type="InterPro" id="IPR006102">
    <property type="entry name" value="Ig-like_GH2"/>
</dbReference>
<dbReference type="InterPro" id="IPR006558">
    <property type="entry name" value="LamG-like"/>
</dbReference>
<dbReference type="SUPFAM" id="SSF74650">
    <property type="entry name" value="Galactose mutarotase-like"/>
    <property type="match status" value="1"/>
</dbReference>
<dbReference type="InterPro" id="IPR013783">
    <property type="entry name" value="Ig-like_fold"/>
</dbReference>
<dbReference type="Gene3D" id="3.20.20.80">
    <property type="entry name" value="Glycosidases"/>
    <property type="match status" value="2"/>
</dbReference>
<evidence type="ECO:0000256" key="1">
    <source>
        <dbReference type="ARBA" id="ARBA00001412"/>
    </source>
</evidence>
<dbReference type="SUPFAM" id="SSF49785">
    <property type="entry name" value="Galactose-binding domain-like"/>
    <property type="match status" value="1"/>
</dbReference>